<name>A0A921JXA6_9ACTN</name>
<accession>A0A921JXA6</accession>
<evidence type="ECO:0000313" key="3">
    <source>
        <dbReference type="EMBL" id="HJE90065.1"/>
    </source>
</evidence>
<feature type="transmembrane region" description="Helical" evidence="2">
    <location>
        <begin position="135"/>
        <end position="156"/>
    </location>
</feature>
<proteinExistence type="predicted"/>
<keyword evidence="2" id="KW-0472">Membrane</keyword>
<evidence type="ECO:0000256" key="2">
    <source>
        <dbReference type="SAM" id="Phobius"/>
    </source>
</evidence>
<comment type="caution">
    <text evidence="3">The sequence shown here is derived from an EMBL/GenBank/DDBJ whole genome shotgun (WGS) entry which is preliminary data.</text>
</comment>
<gene>
    <name evidence="3" type="ORF">K8V11_03530</name>
</gene>
<feature type="transmembrane region" description="Helical" evidence="2">
    <location>
        <begin position="47"/>
        <end position="66"/>
    </location>
</feature>
<dbReference type="Proteomes" id="UP000776650">
    <property type="component" value="Unassembled WGS sequence"/>
</dbReference>
<feature type="region of interest" description="Disordered" evidence="1">
    <location>
        <begin position="1"/>
        <end position="20"/>
    </location>
</feature>
<dbReference type="AlphaFoldDB" id="A0A921JXA6"/>
<feature type="compositionally biased region" description="Basic and acidic residues" evidence="1">
    <location>
        <begin position="11"/>
        <end position="20"/>
    </location>
</feature>
<evidence type="ECO:0000256" key="1">
    <source>
        <dbReference type="SAM" id="MobiDB-lite"/>
    </source>
</evidence>
<keyword evidence="2" id="KW-0812">Transmembrane</keyword>
<keyword evidence="2" id="KW-1133">Transmembrane helix</keyword>
<evidence type="ECO:0000313" key="4">
    <source>
        <dbReference type="Proteomes" id="UP000776650"/>
    </source>
</evidence>
<organism evidence="3 4">
    <name type="scientific">Dietzia timorensis</name>
    <dbReference type="NCBI Taxonomy" id="499555"/>
    <lineage>
        <taxon>Bacteria</taxon>
        <taxon>Bacillati</taxon>
        <taxon>Actinomycetota</taxon>
        <taxon>Actinomycetes</taxon>
        <taxon>Mycobacteriales</taxon>
        <taxon>Dietziaceae</taxon>
        <taxon>Dietzia</taxon>
    </lineage>
</organism>
<reference evidence="3" key="2">
    <citation type="submission" date="2021-09" db="EMBL/GenBank/DDBJ databases">
        <authorList>
            <person name="Gilroy R."/>
        </authorList>
    </citation>
    <scope>NUCLEOTIDE SEQUENCE</scope>
    <source>
        <strain evidence="3">ChiGjej1B1-18357</strain>
    </source>
</reference>
<dbReference type="EMBL" id="DYXM01000064">
    <property type="protein sequence ID" value="HJE90065.1"/>
    <property type="molecule type" value="Genomic_DNA"/>
</dbReference>
<sequence>MSDEPSVPQSEEARRAREEREALIAKEAAADKAAASGGASRKPPVPVWYFPFLAIVVLVLFGRNAFGERTGLDSLLALVFALVLALFVGVLVYRMTSKSPSHTGGRSAWRPSLGAAVLAAAFPVAATLLDGPLGTWMWMVCGIGLAVFLCYLGFVFHRSYGGRR</sequence>
<reference evidence="3" key="1">
    <citation type="journal article" date="2021" name="PeerJ">
        <title>Extensive microbial diversity within the chicken gut microbiome revealed by metagenomics and culture.</title>
        <authorList>
            <person name="Gilroy R."/>
            <person name="Ravi A."/>
            <person name="Getino M."/>
            <person name="Pursley I."/>
            <person name="Horton D.L."/>
            <person name="Alikhan N.F."/>
            <person name="Baker D."/>
            <person name="Gharbi K."/>
            <person name="Hall N."/>
            <person name="Watson M."/>
            <person name="Adriaenssens E.M."/>
            <person name="Foster-Nyarko E."/>
            <person name="Jarju S."/>
            <person name="Secka A."/>
            <person name="Antonio M."/>
            <person name="Oren A."/>
            <person name="Chaudhuri R.R."/>
            <person name="La Ragione R."/>
            <person name="Hildebrand F."/>
            <person name="Pallen M.J."/>
        </authorList>
    </citation>
    <scope>NUCLEOTIDE SEQUENCE</scope>
    <source>
        <strain evidence="3">ChiGjej1B1-18357</strain>
    </source>
</reference>
<feature type="transmembrane region" description="Helical" evidence="2">
    <location>
        <begin position="72"/>
        <end position="93"/>
    </location>
</feature>
<dbReference type="RefSeq" id="WP_303910835.1">
    <property type="nucleotide sequence ID" value="NZ_DYXM01000064.1"/>
</dbReference>
<protein>
    <submittedName>
        <fullName evidence="3">Uncharacterized protein</fullName>
    </submittedName>
</protein>